<dbReference type="Proteomes" id="UP001612915">
    <property type="component" value="Unassembled WGS sequence"/>
</dbReference>
<evidence type="ECO:0000313" key="3">
    <source>
        <dbReference type="Proteomes" id="UP001612915"/>
    </source>
</evidence>
<organism evidence="2 3">
    <name type="scientific">Spongisporangium articulatum</name>
    <dbReference type="NCBI Taxonomy" id="3362603"/>
    <lineage>
        <taxon>Bacteria</taxon>
        <taxon>Bacillati</taxon>
        <taxon>Actinomycetota</taxon>
        <taxon>Actinomycetes</taxon>
        <taxon>Kineosporiales</taxon>
        <taxon>Kineosporiaceae</taxon>
        <taxon>Spongisporangium</taxon>
    </lineage>
</organism>
<evidence type="ECO:0000256" key="1">
    <source>
        <dbReference type="SAM" id="MobiDB-lite"/>
    </source>
</evidence>
<dbReference type="EMBL" id="JBITLV010000006">
    <property type="protein sequence ID" value="MFI7589023.1"/>
    <property type="molecule type" value="Genomic_DNA"/>
</dbReference>
<keyword evidence="3" id="KW-1185">Reference proteome</keyword>
<gene>
    <name evidence="2" type="ORF">ACIB24_18320</name>
</gene>
<sequence length="92" mass="10150">MPPAPPDPLDQAVDGARDQAVDDSPGQGPREVVCSARGCRAPARWALRWNNPKLHPPERRKVWTACDEHRESLGAFLSLRGFLKDVVPVEDA</sequence>
<name>A0ABW8ASF0_9ACTN</name>
<accession>A0ABW8ASF0</accession>
<proteinExistence type="predicted"/>
<dbReference type="RefSeq" id="WP_398283307.1">
    <property type="nucleotide sequence ID" value="NZ_JBITLV010000006.1"/>
</dbReference>
<reference evidence="2 3" key="1">
    <citation type="submission" date="2024-10" db="EMBL/GenBank/DDBJ databases">
        <title>The Natural Products Discovery Center: Release of the First 8490 Sequenced Strains for Exploring Actinobacteria Biosynthetic Diversity.</title>
        <authorList>
            <person name="Kalkreuter E."/>
            <person name="Kautsar S.A."/>
            <person name="Yang D."/>
            <person name="Bader C.D."/>
            <person name="Teijaro C.N."/>
            <person name="Fluegel L."/>
            <person name="Davis C.M."/>
            <person name="Simpson J.R."/>
            <person name="Lauterbach L."/>
            <person name="Steele A.D."/>
            <person name="Gui C."/>
            <person name="Meng S."/>
            <person name="Li G."/>
            <person name="Viehrig K."/>
            <person name="Ye F."/>
            <person name="Su P."/>
            <person name="Kiefer A.F."/>
            <person name="Nichols A."/>
            <person name="Cepeda A.J."/>
            <person name="Yan W."/>
            <person name="Fan B."/>
            <person name="Jiang Y."/>
            <person name="Adhikari A."/>
            <person name="Zheng C.-J."/>
            <person name="Schuster L."/>
            <person name="Cowan T.M."/>
            <person name="Smanski M.J."/>
            <person name="Chevrette M.G."/>
            <person name="De Carvalho L.P.S."/>
            <person name="Shen B."/>
        </authorList>
    </citation>
    <scope>NUCLEOTIDE SEQUENCE [LARGE SCALE GENOMIC DNA]</scope>
    <source>
        <strain evidence="2 3">NPDC049639</strain>
    </source>
</reference>
<feature type="region of interest" description="Disordered" evidence="1">
    <location>
        <begin position="1"/>
        <end position="32"/>
    </location>
</feature>
<evidence type="ECO:0008006" key="4">
    <source>
        <dbReference type="Google" id="ProtNLM"/>
    </source>
</evidence>
<evidence type="ECO:0000313" key="2">
    <source>
        <dbReference type="EMBL" id="MFI7589023.1"/>
    </source>
</evidence>
<protein>
    <recommendedName>
        <fullName evidence="4">Acetone carboxylase</fullName>
    </recommendedName>
</protein>
<comment type="caution">
    <text evidence="2">The sequence shown here is derived from an EMBL/GenBank/DDBJ whole genome shotgun (WGS) entry which is preliminary data.</text>
</comment>